<organism evidence="1 2">
    <name type="scientific">Prevotella pallens</name>
    <dbReference type="NCBI Taxonomy" id="60133"/>
    <lineage>
        <taxon>Bacteria</taxon>
        <taxon>Pseudomonadati</taxon>
        <taxon>Bacteroidota</taxon>
        <taxon>Bacteroidia</taxon>
        <taxon>Bacteroidales</taxon>
        <taxon>Prevotellaceae</taxon>
        <taxon>Prevotella</taxon>
    </lineage>
</organism>
<reference evidence="1 2" key="1">
    <citation type="submission" date="2018-06" db="EMBL/GenBank/DDBJ databases">
        <title>Genomic Encyclopedia of Archaeal and Bacterial Type Strains, Phase II (KMG-II): from individual species to whole genera.</title>
        <authorList>
            <person name="Goeker M."/>
        </authorList>
    </citation>
    <scope>NUCLEOTIDE SEQUENCE [LARGE SCALE GENOMIC DNA]</scope>
    <source>
        <strain evidence="1 2">DSM 18710</strain>
    </source>
</reference>
<evidence type="ECO:0000313" key="2">
    <source>
        <dbReference type="Proteomes" id="UP000249852"/>
    </source>
</evidence>
<evidence type="ECO:0000313" key="1">
    <source>
        <dbReference type="EMBL" id="RAS48593.1"/>
    </source>
</evidence>
<gene>
    <name evidence="1" type="ORF">BC673_101137</name>
</gene>
<dbReference type="Proteomes" id="UP000249852">
    <property type="component" value="Unassembled WGS sequence"/>
</dbReference>
<sequence>MVFLVGVSCKWQTVNDSVFIDINKTMKRFLTTVLLFVVASVLLHCNAQALNTNVVSAQNEPKTTPTFKRLLTREQLEAMGINWNKLLKHIKLQKVAWNGGDFRDDQSEPRYEPTREDFLLTIPLVEYYMRTHGYQKPSDELFAQRIHEVFGENLNMQSQQPYLPIQGEADYNFASTYYALCGKGIITYNWLLDDLMDVRTNKIVLRPKIFQQILALNNFVIYNDTAAFKFLTEATYSGHEDDYNGMGDPYDGNNILCDLFSTYNYYGSAQLNQWYFTTQDVNPVVFYHLIFERTPQGKLVAHRELIELIEQNTTGTNTYTYWKYFGEPLFDVLDNEDDFKDMHYSVVHKAKMLCYFANSEHKMRKRYAKYIPSLTVTAYWGRSSTTTSMIMQHPDVYNMACKYNYFGVVKPEVMKEYAAKAERLKKN</sequence>
<comment type="caution">
    <text evidence="1">The sequence shown here is derived from an EMBL/GenBank/DDBJ whole genome shotgun (WGS) entry which is preliminary data.</text>
</comment>
<proteinExistence type="predicted"/>
<accession>A0ABX9DTR8</accession>
<keyword evidence="2" id="KW-1185">Reference proteome</keyword>
<dbReference type="EMBL" id="QLTQ01000001">
    <property type="protein sequence ID" value="RAS48593.1"/>
    <property type="molecule type" value="Genomic_DNA"/>
</dbReference>
<name>A0ABX9DTR8_9BACT</name>
<protein>
    <submittedName>
        <fullName evidence="1">Uncharacterized protein</fullName>
    </submittedName>
</protein>